<evidence type="ECO:0000256" key="1">
    <source>
        <dbReference type="ARBA" id="ARBA00022670"/>
    </source>
</evidence>
<proteinExistence type="predicted"/>
<dbReference type="InterPro" id="IPR051201">
    <property type="entry name" value="Chloro_Bact_Ser_Proteases"/>
</dbReference>
<evidence type="ECO:0000256" key="3">
    <source>
        <dbReference type="SAM" id="MobiDB-lite"/>
    </source>
</evidence>
<evidence type="ECO:0000256" key="2">
    <source>
        <dbReference type="ARBA" id="ARBA00022801"/>
    </source>
</evidence>
<dbReference type="Pfam" id="PF13180">
    <property type="entry name" value="PDZ_2"/>
    <property type="match status" value="1"/>
</dbReference>
<dbReference type="InterPro" id="IPR001478">
    <property type="entry name" value="PDZ"/>
</dbReference>
<dbReference type="InterPro" id="IPR036034">
    <property type="entry name" value="PDZ_sf"/>
</dbReference>
<dbReference type="KEGG" id="ohi:H8790_01180"/>
<dbReference type="Pfam" id="PF13365">
    <property type="entry name" value="Trypsin_2"/>
    <property type="match status" value="1"/>
</dbReference>
<evidence type="ECO:0000259" key="5">
    <source>
        <dbReference type="PROSITE" id="PS50106"/>
    </source>
</evidence>
<keyword evidence="1" id="KW-0645">Protease</keyword>
<dbReference type="PANTHER" id="PTHR43343:SF3">
    <property type="entry name" value="PROTEASE DO-LIKE 8, CHLOROPLASTIC"/>
    <property type="match status" value="1"/>
</dbReference>
<dbReference type="GO" id="GO:0004252">
    <property type="term" value="F:serine-type endopeptidase activity"/>
    <property type="evidence" value="ECO:0007669"/>
    <property type="project" value="InterPro"/>
</dbReference>
<dbReference type="EMBL" id="CP060490">
    <property type="protein sequence ID" value="QNL44697.1"/>
    <property type="molecule type" value="Genomic_DNA"/>
</dbReference>
<dbReference type="Gene3D" id="2.30.42.10">
    <property type="match status" value="1"/>
</dbReference>
<dbReference type="SMART" id="SM00228">
    <property type="entry name" value="PDZ"/>
    <property type="match status" value="1"/>
</dbReference>
<feature type="transmembrane region" description="Helical" evidence="4">
    <location>
        <begin position="52"/>
        <end position="74"/>
    </location>
</feature>
<dbReference type="SUPFAM" id="SSF50156">
    <property type="entry name" value="PDZ domain-like"/>
    <property type="match status" value="1"/>
</dbReference>
<reference evidence="6 7" key="1">
    <citation type="submission" date="2020-08" db="EMBL/GenBank/DDBJ databases">
        <authorList>
            <person name="Liu C."/>
            <person name="Sun Q."/>
        </authorList>
    </citation>
    <scope>NUCLEOTIDE SEQUENCE [LARGE SCALE GENOMIC DNA]</scope>
    <source>
        <strain evidence="6 7">NSJ-62</strain>
    </source>
</reference>
<feature type="domain" description="PDZ" evidence="5">
    <location>
        <begin position="319"/>
        <end position="397"/>
    </location>
</feature>
<dbReference type="PANTHER" id="PTHR43343">
    <property type="entry name" value="PEPTIDASE S12"/>
    <property type="match status" value="1"/>
</dbReference>
<dbReference type="InterPro" id="IPR001940">
    <property type="entry name" value="Peptidase_S1C"/>
</dbReference>
<dbReference type="Gene3D" id="2.40.10.120">
    <property type="match status" value="1"/>
</dbReference>
<dbReference type="PROSITE" id="PS50106">
    <property type="entry name" value="PDZ"/>
    <property type="match status" value="1"/>
</dbReference>
<dbReference type="PRINTS" id="PR00834">
    <property type="entry name" value="PROTEASES2C"/>
</dbReference>
<keyword evidence="2" id="KW-0378">Hydrolase</keyword>
<keyword evidence="4" id="KW-0812">Transmembrane</keyword>
<keyword evidence="4" id="KW-0472">Membrane</keyword>
<accession>A0A7G9B566</accession>
<dbReference type="RefSeq" id="WP_187333283.1">
    <property type="nucleotide sequence ID" value="NZ_CP060490.1"/>
</dbReference>
<organism evidence="6 7">
    <name type="scientific">Oscillibacter hominis</name>
    <dbReference type="NCBI Taxonomy" id="2763056"/>
    <lineage>
        <taxon>Bacteria</taxon>
        <taxon>Bacillati</taxon>
        <taxon>Bacillota</taxon>
        <taxon>Clostridia</taxon>
        <taxon>Eubacteriales</taxon>
        <taxon>Oscillospiraceae</taxon>
        <taxon>Oscillibacter</taxon>
    </lineage>
</organism>
<feature type="region of interest" description="Disordered" evidence="3">
    <location>
        <begin position="408"/>
        <end position="431"/>
    </location>
</feature>
<sequence length="450" mass="46920">MYNDEHNLYHYTYRKDGTEHTAEAPTAGPAVYREPWEAKPERKKKSRAGLKIAALALSCALLGGAAGAGVMWGVSRGGDEVNVQMSTRTPVKVNKVSVDGQKLLSDAENYAANVNSAVSINSSAASTNIFGQVVESASSGSGFIISQDGYIVTNHHVINGATSVKVTLYSGETYDATVIGGDEDYDIAVLKINATGLQSVVLGDSDSLNVGDHVLAVGNPLGELTFSMSGGMVSSVNRAINVDGTPFNMIQTDASINPGNSGGPLFNEYGEVVGIVSAKYSSYSSESVEGLGFAIPINDVWAMIEDIMTNGYVTNKPYLGATVGTMNAAMAQQTNLTEGVYVYSVEPGGAAEKAGLQVGDVITAIDGRTIASLEDLTAAKKGYAAGDTTAVTVFRGGEDIELQLTFGTLPDNQDNQHDATTSATQDQTGGYPGDLFDYFFGSRPGSGTAA</sequence>
<name>A0A7G9B566_9FIRM</name>
<dbReference type="SUPFAM" id="SSF50494">
    <property type="entry name" value="Trypsin-like serine proteases"/>
    <property type="match status" value="1"/>
</dbReference>
<evidence type="ECO:0000313" key="6">
    <source>
        <dbReference type="EMBL" id="QNL44697.1"/>
    </source>
</evidence>
<evidence type="ECO:0000313" key="7">
    <source>
        <dbReference type="Proteomes" id="UP000515960"/>
    </source>
</evidence>
<keyword evidence="4" id="KW-1133">Transmembrane helix</keyword>
<feature type="compositionally biased region" description="Polar residues" evidence="3">
    <location>
        <begin position="410"/>
        <end position="428"/>
    </location>
</feature>
<dbReference type="InterPro" id="IPR009003">
    <property type="entry name" value="Peptidase_S1_PA"/>
</dbReference>
<keyword evidence="7" id="KW-1185">Reference proteome</keyword>
<dbReference type="CDD" id="cd06779">
    <property type="entry name" value="cpPDZ_Deg_HtrA-like"/>
    <property type="match status" value="1"/>
</dbReference>
<dbReference type="GO" id="GO:0006508">
    <property type="term" value="P:proteolysis"/>
    <property type="evidence" value="ECO:0007669"/>
    <property type="project" value="UniProtKB-KW"/>
</dbReference>
<protein>
    <submittedName>
        <fullName evidence="6">Trypsin-like peptidase domain-containing protein</fullName>
    </submittedName>
</protein>
<dbReference type="Proteomes" id="UP000515960">
    <property type="component" value="Chromosome"/>
</dbReference>
<dbReference type="AlphaFoldDB" id="A0A7G9B566"/>
<gene>
    <name evidence="6" type="ORF">H8790_01180</name>
</gene>
<evidence type="ECO:0000256" key="4">
    <source>
        <dbReference type="SAM" id="Phobius"/>
    </source>
</evidence>